<evidence type="ECO:0000313" key="4">
    <source>
        <dbReference type="Proteomes" id="UP000636709"/>
    </source>
</evidence>
<sequence>MNIAQLLCVLAGDKSGINKRHFHHTEETISSHPEFLDGTAPSLATRLLISSEAVPELAAAAADRAIAEWSRPASDITHLVIATNSVAGEPSVDLRLASLLGLRLTVRRTLLHLHGCNAGFAAIALAKDLAENTRGARVLVASSHAVLLPFRSPAANHTDALVSMALFADGAGAAIVDAGHDDDPTTHPGERPFFHLVSCSQEALPGTERASTTACPSRFRRSSAAP</sequence>
<reference evidence="3" key="1">
    <citation type="submission" date="2020-07" db="EMBL/GenBank/DDBJ databases">
        <title>Genome sequence and genetic diversity analysis of an under-domesticated orphan crop, white fonio (Digitaria exilis).</title>
        <authorList>
            <person name="Bennetzen J.L."/>
            <person name="Chen S."/>
            <person name="Ma X."/>
            <person name="Wang X."/>
            <person name="Yssel A.E.J."/>
            <person name="Chaluvadi S.R."/>
            <person name="Johnson M."/>
            <person name="Gangashetty P."/>
            <person name="Hamidou F."/>
            <person name="Sanogo M.D."/>
            <person name="Zwaenepoel A."/>
            <person name="Wallace J."/>
            <person name="Van De Peer Y."/>
            <person name="Van Deynze A."/>
        </authorList>
    </citation>
    <scope>NUCLEOTIDE SEQUENCE</scope>
    <source>
        <tissue evidence="3">Leaves</tissue>
    </source>
</reference>
<dbReference type="InterPro" id="IPR011141">
    <property type="entry name" value="Polyketide_synthase_type-III"/>
</dbReference>
<feature type="domain" description="Chalcone/stilbene synthase N-terminal" evidence="2">
    <location>
        <begin position="13"/>
        <end position="179"/>
    </location>
</feature>
<dbReference type="InterPro" id="IPR016039">
    <property type="entry name" value="Thiolase-like"/>
</dbReference>
<feature type="region of interest" description="Disordered" evidence="1">
    <location>
        <begin position="205"/>
        <end position="226"/>
    </location>
</feature>
<dbReference type="OrthoDB" id="329835at2759"/>
<evidence type="ECO:0000259" key="2">
    <source>
        <dbReference type="Pfam" id="PF00195"/>
    </source>
</evidence>
<dbReference type="Pfam" id="PF00195">
    <property type="entry name" value="Chal_sti_synt_N"/>
    <property type="match status" value="1"/>
</dbReference>
<organism evidence="3 4">
    <name type="scientific">Digitaria exilis</name>
    <dbReference type="NCBI Taxonomy" id="1010633"/>
    <lineage>
        <taxon>Eukaryota</taxon>
        <taxon>Viridiplantae</taxon>
        <taxon>Streptophyta</taxon>
        <taxon>Embryophyta</taxon>
        <taxon>Tracheophyta</taxon>
        <taxon>Spermatophyta</taxon>
        <taxon>Magnoliopsida</taxon>
        <taxon>Liliopsida</taxon>
        <taxon>Poales</taxon>
        <taxon>Poaceae</taxon>
        <taxon>PACMAD clade</taxon>
        <taxon>Panicoideae</taxon>
        <taxon>Panicodae</taxon>
        <taxon>Paniceae</taxon>
        <taxon>Anthephorinae</taxon>
        <taxon>Digitaria</taxon>
    </lineage>
</organism>
<keyword evidence="4" id="KW-1185">Reference proteome</keyword>
<gene>
    <name evidence="3" type="ORF">HU200_038336</name>
</gene>
<evidence type="ECO:0000313" key="3">
    <source>
        <dbReference type="EMBL" id="KAF8694208.1"/>
    </source>
</evidence>
<proteinExistence type="predicted"/>
<dbReference type="EMBL" id="JACEFO010001910">
    <property type="protein sequence ID" value="KAF8694208.1"/>
    <property type="molecule type" value="Genomic_DNA"/>
</dbReference>
<name>A0A835BIK0_9POAL</name>
<protein>
    <recommendedName>
        <fullName evidence="2">Chalcone/stilbene synthase N-terminal domain-containing protein</fullName>
    </recommendedName>
</protein>
<dbReference type="SUPFAM" id="SSF53901">
    <property type="entry name" value="Thiolase-like"/>
    <property type="match status" value="1"/>
</dbReference>
<dbReference type="GO" id="GO:0016747">
    <property type="term" value="F:acyltransferase activity, transferring groups other than amino-acyl groups"/>
    <property type="evidence" value="ECO:0007669"/>
    <property type="project" value="InterPro"/>
</dbReference>
<accession>A0A835BIK0</accession>
<dbReference type="PANTHER" id="PTHR11877:SF47">
    <property type="entry name" value="OS11G0529900 PROTEIN"/>
    <property type="match status" value="1"/>
</dbReference>
<dbReference type="Gene3D" id="3.40.47.10">
    <property type="match status" value="1"/>
</dbReference>
<dbReference type="Proteomes" id="UP000636709">
    <property type="component" value="Unassembled WGS sequence"/>
</dbReference>
<comment type="caution">
    <text evidence="3">The sequence shown here is derived from an EMBL/GenBank/DDBJ whole genome shotgun (WGS) entry which is preliminary data.</text>
</comment>
<dbReference type="InterPro" id="IPR001099">
    <property type="entry name" value="Chalcone/stilbene_synt_N"/>
</dbReference>
<evidence type="ECO:0000256" key="1">
    <source>
        <dbReference type="SAM" id="MobiDB-lite"/>
    </source>
</evidence>
<dbReference type="AlphaFoldDB" id="A0A835BIK0"/>
<dbReference type="GO" id="GO:0030639">
    <property type="term" value="P:polyketide biosynthetic process"/>
    <property type="evidence" value="ECO:0007669"/>
    <property type="project" value="TreeGrafter"/>
</dbReference>
<dbReference type="PANTHER" id="PTHR11877">
    <property type="entry name" value="HYDROXYMETHYLGLUTARYL-COA SYNTHASE"/>
    <property type="match status" value="1"/>
</dbReference>